<organism evidence="4 5">
    <name type="scientific">Rotaria sordida</name>
    <dbReference type="NCBI Taxonomy" id="392033"/>
    <lineage>
        <taxon>Eukaryota</taxon>
        <taxon>Metazoa</taxon>
        <taxon>Spiralia</taxon>
        <taxon>Gnathifera</taxon>
        <taxon>Rotifera</taxon>
        <taxon>Eurotatoria</taxon>
        <taxon>Bdelloidea</taxon>
        <taxon>Philodinida</taxon>
        <taxon>Philodinidae</taxon>
        <taxon>Rotaria</taxon>
    </lineage>
</organism>
<gene>
    <name evidence="4" type="ORF">JXQ802_LOCUS33788</name>
    <name evidence="3" type="ORF">PYM288_LOCUS19465</name>
</gene>
<dbReference type="PANTHER" id="PTHR48465">
    <property type="entry name" value="PROTEIN SSUH2 HOMOLOG"/>
    <property type="match status" value="1"/>
</dbReference>
<dbReference type="AlphaFoldDB" id="A0A815JRV6"/>
<dbReference type="InterPro" id="IPR041411">
    <property type="entry name" value="Ldi"/>
</dbReference>
<dbReference type="InterPro" id="IPR052789">
    <property type="entry name" value="SSUH2_homolog"/>
</dbReference>
<evidence type="ECO:0000256" key="1">
    <source>
        <dbReference type="SAM" id="MobiDB-lite"/>
    </source>
</evidence>
<dbReference type="GO" id="GO:0031072">
    <property type="term" value="F:heat shock protein binding"/>
    <property type="evidence" value="ECO:0007669"/>
    <property type="project" value="InterPro"/>
</dbReference>
<evidence type="ECO:0000259" key="2">
    <source>
        <dbReference type="Pfam" id="PF18566"/>
    </source>
</evidence>
<proteinExistence type="predicted"/>
<evidence type="ECO:0000313" key="5">
    <source>
        <dbReference type="Proteomes" id="UP000663870"/>
    </source>
</evidence>
<feature type="compositionally biased region" description="Pro residues" evidence="1">
    <location>
        <begin position="30"/>
        <end position="41"/>
    </location>
</feature>
<feature type="region of interest" description="Disordered" evidence="1">
    <location>
        <begin position="1"/>
        <end position="45"/>
    </location>
</feature>
<dbReference type="EMBL" id="CAJNOH010000653">
    <property type="protein sequence ID" value="CAF1096837.1"/>
    <property type="molecule type" value="Genomic_DNA"/>
</dbReference>
<name>A0A815JRV6_9BILA</name>
<feature type="domain" description="Linalool dehydratase/isomerase" evidence="2">
    <location>
        <begin position="316"/>
        <end position="523"/>
    </location>
</feature>
<protein>
    <recommendedName>
        <fullName evidence="2">Linalool dehydratase/isomerase domain-containing protein</fullName>
    </recommendedName>
</protein>
<feature type="compositionally biased region" description="Polar residues" evidence="1">
    <location>
        <begin position="11"/>
        <end position="22"/>
    </location>
</feature>
<dbReference type="EMBL" id="CAJNOL010001564">
    <property type="protein sequence ID" value="CAF1383081.1"/>
    <property type="molecule type" value="Genomic_DNA"/>
</dbReference>
<dbReference type="GO" id="GO:0051082">
    <property type="term" value="F:unfolded protein binding"/>
    <property type="evidence" value="ECO:0007669"/>
    <property type="project" value="InterPro"/>
</dbReference>
<comment type="caution">
    <text evidence="4">The sequence shown here is derived from an EMBL/GenBank/DDBJ whole genome shotgun (WGS) entry which is preliminary data.</text>
</comment>
<dbReference type="InterPro" id="IPR001305">
    <property type="entry name" value="HSP_DnaJ_Cys-rich_dom"/>
</dbReference>
<reference evidence="4" key="1">
    <citation type="submission" date="2021-02" db="EMBL/GenBank/DDBJ databases">
        <authorList>
            <person name="Nowell W R."/>
        </authorList>
    </citation>
    <scope>NUCLEOTIDE SEQUENCE</scope>
</reference>
<keyword evidence="5" id="KW-1185">Reference proteome</keyword>
<evidence type="ECO:0000313" key="3">
    <source>
        <dbReference type="EMBL" id="CAF1096837.1"/>
    </source>
</evidence>
<sequence>MTKVGPELTLDASQLSEATRPNATDLLPQPTAPPPPRPLPKPLTDFKTNVKWKKVPATWHHERVLHSETLGRLFESTTRGGQPVGDIWDYEVPIPASDNAKSDRSLSHCNYLSRCDNCRGKGLVTCNASGCNGSGWVTCSSCSGRGRTETSTQIIICGCYNGKVRCSSCKGGGKIHCSDCKGGGGFYHSATLRIKWQYQEKLLQPNTRSNNKMRRLMCTVERLNFEEVQYTLDSKYMNKRDSTLGNNFRFCQYPVHGKVNNKDDTNQLLSEKELKLIRFISYLIYMQTTTTTTTNLTWNGWEKNYDSPQLDLGSIRYSLTHIGYTAAALVYRTPNYLELAIKILKDSIERMLNIKVWGYIDRYWKNVHTFPDPVCHENIMYSSHLLQLLTLYESLSGDFTYDIDGFDFIWDKDNDRITKIHYSTTKLAYAICYQMNEESSAGVSCEPEWVYTICQNHPHIGFKLYDIVRNKHALEDIPMFKEDRYFKMLYYRPTHTWIPYFAATGNDGWALAWMSSWFDHNETSNFIYSGGYIGDRMQFTKWLATSFYPIVEKQCSIEVTEKLNCTYLWFDNNVGTFLDTDNDGYFESYYYMQQIQCFQIGLQQFLDHEPEVLAVEYPLIRVSRAQYDSNRKQLLIHFNTEKSIILSTKFEIKYPNLILNISNITRDGFDSGFTINQISNDRIRIEYYYSSMDKQETEFNILFY</sequence>
<dbReference type="Proteomes" id="UP000663870">
    <property type="component" value="Unassembled WGS sequence"/>
</dbReference>
<evidence type="ECO:0000313" key="4">
    <source>
        <dbReference type="EMBL" id="CAF1383081.1"/>
    </source>
</evidence>
<dbReference type="Proteomes" id="UP000663854">
    <property type="component" value="Unassembled WGS sequence"/>
</dbReference>
<accession>A0A815JRV6</accession>
<dbReference type="CDD" id="cd10719">
    <property type="entry name" value="DnaJ_zf"/>
    <property type="match status" value="1"/>
</dbReference>
<dbReference type="PANTHER" id="PTHR48465:SF1">
    <property type="entry name" value="PROTEIN SSUH2 HOMOLOG"/>
    <property type="match status" value="1"/>
</dbReference>
<dbReference type="Pfam" id="PF18566">
    <property type="entry name" value="Ldi"/>
    <property type="match status" value="1"/>
</dbReference>